<dbReference type="Proteomes" id="UP000095392">
    <property type="component" value="Unassembled WGS sequence"/>
</dbReference>
<dbReference type="AlphaFoldDB" id="A0AB36FQP9"/>
<dbReference type="SMART" id="SM00327">
    <property type="entry name" value="VWA"/>
    <property type="match status" value="1"/>
</dbReference>
<gene>
    <name evidence="2" type="ORF">BFV95_4568</name>
</gene>
<dbReference type="EMBL" id="MIPY01000058">
    <property type="protein sequence ID" value="OES24809.1"/>
    <property type="molecule type" value="Genomic_DNA"/>
</dbReference>
<sequence>MQLTSFTASFMKPVLVLGSLGVLSLLWGCTPPNGGPAATASSAPTTDAYAFRGSDQSWPSATSADLRLADDATAQNFYFIVDGSSSMGNSGCGGGKTRIEAAKDSLKAFVDVLPANSNTGMFVFDSGGDREVAALANTSPGFIKNKINEIDVSGGTPLGASLEHAYRKLTEQAKLQQGYGEYHLIVVTDGAASDESKMVQMVRTIINSSPVNLHTIGFCVGTGHALNQPGFINYQSANNSTELLSGLKTVLAEAESFTVDAFTGN</sequence>
<dbReference type="CDD" id="cd00198">
    <property type="entry name" value="vWFA"/>
    <property type="match status" value="1"/>
</dbReference>
<comment type="caution">
    <text evidence="2">The sequence shown here is derived from an EMBL/GenBank/DDBJ whole genome shotgun (WGS) entry which is preliminary data.</text>
</comment>
<dbReference type="SUPFAM" id="SSF53300">
    <property type="entry name" value="vWA-like"/>
    <property type="match status" value="1"/>
</dbReference>
<dbReference type="Gene3D" id="3.40.50.410">
    <property type="entry name" value="von Willebrand factor, type A domain"/>
    <property type="match status" value="1"/>
</dbReference>
<protein>
    <submittedName>
        <fullName evidence="2">von Willebrand factor type A domain protein</fullName>
    </submittedName>
</protein>
<dbReference type="InterPro" id="IPR002035">
    <property type="entry name" value="VWF_A"/>
</dbReference>
<accession>A0AB36FQP9</accession>
<feature type="domain" description="VWFA" evidence="1">
    <location>
        <begin position="76"/>
        <end position="218"/>
    </location>
</feature>
<dbReference type="PROSITE" id="PS50234">
    <property type="entry name" value="VWFA"/>
    <property type="match status" value="1"/>
</dbReference>
<keyword evidence="3" id="KW-1185">Reference proteome</keyword>
<organism evidence="2 3">
    <name type="scientific">Alteromonas macleodii</name>
    <name type="common">Pseudoalteromonas macleodii</name>
    <dbReference type="NCBI Taxonomy" id="28108"/>
    <lineage>
        <taxon>Bacteria</taxon>
        <taxon>Pseudomonadati</taxon>
        <taxon>Pseudomonadota</taxon>
        <taxon>Gammaproteobacteria</taxon>
        <taxon>Alteromonadales</taxon>
        <taxon>Alteromonadaceae</taxon>
        <taxon>Alteromonas/Salinimonas group</taxon>
        <taxon>Alteromonas</taxon>
    </lineage>
</organism>
<dbReference type="Pfam" id="PF13519">
    <property type="entry name" value="VWA_2"/>
    <property type="match status" value="1"/>
</dbReference>
<reference evidence="2 3" key="1">
    <citation type="submission" date="2016-09" db="EMBL/GenBank/DDBJ databases">
        <title>Draft Genome Sequence of four Alteromonas macleodii strains isolated from copper coupons and grown long-term at elevated copper levels.</title>
        <authorList>
            <person name="Cusick K."/>
            <person name="Dale J."/>
            <person name="Little B."/>
            <person name="Biffinger J."/>
        </authorList>
    </citation>
    <scope>NUCLEOTIDE SEQUENCE [LARGE SCALE GENOMIC DNA]</scope>
    <source>
        <strain evidence="2 3">KCP01</strain>
    </source>
</reference>
<evidence type="ECO:0000313" key="3">
    <source>
        <dbReference type="Proteomes" id="UP000095392"/>
    </source>
</evidence>
<name>A0AB36FQP9_ALTMA</name>
<evidence type="ECO:0000313" key="2">
    <source>
        <dbReference type="EMBL" id="OES24809.1"/>
    </source>
</evidence>
<proteinExistence type="predicted"/>
<evidence type="ECO:0000259" key="1">
    <source>
        <dbReference type="PROSITE" id="PS50234"/>
    </source>
</evidence>
<dbReference type="RefSeq" id="WP_069945316.1">
    <property type="nucleotide sequence ID" value="NZ_MIPW01000063.1"/>
</dbReference>
<dbReference type="InterPro" id="IPR036465">
    <property type="entry name" value="vWFA_dom_sf"/>
</dbReference>